<evidence type="ECO:0000256" key="6">
    <source>
        <dbReference type="ARBA" id="ARBA00023136"/>
    </source>
</evidence>
<dbReference type="SUPFAM" id="SSF103473">
    <property type="entry name" value="MFS general substrate transporter"/>
    <property type="match status" value="1"/>
</dbReference>
<comment type="subcellular location">
    <subcellularLocation>
        <location evidence="1">Cell membrane</location>
        <topology evidence="1">Multi-pass membrane protein</topology>
    </subcellularLocation>
</comment>
<evidence type="ECO:0000313" key="9">
    <source>
        <dbReference type="Proteomes" id="UP000034054"/>
    </source>
</evidence>
<keyword evidence="2" id="KW-0813">Transport</keyword>
<evidence type="ECO:0000256" key="2">
    <source>
        <dbReference type="ARBA" id="ARBA00022448"/>
    </source>
</evidence>
<feature type="transmembrane region" description="Helical" evidence="7">
    <location>
        <begin position="151"/>
        <end position="174"/>
    </location>
</feature>
<evidence type="ECO:0008006" key="10">
    <source>
        <dbReference type="Google" id="ProtNLM"/>
    </source>
</evidence>
<dbReference type="PANTHER" id="PTHR23517">
    <property type="entry name" value="RESISTANCE PROTEIN MDTM, PUTATIVE-RELATED-RELATED"/>
    <property type="match status" value="1"/>
</dbReference>
<feature type="transmembrane region" description="Helical" evidence="7">
    <location>
        <begin position="21"/>
        <end position="47"/>
    </location>
</feature>
<feature type="transmembrane region" description="Helical" evidence="7">
    <location>
        <begin position="90"/>
        <end position="110"/>
    </location>
</feature>
<organism evidence="8 9">
    <name type="scientific">Candidatus Uhrbacteria bacterium GW2011_GWA2_52_8d</name>
    <dbReference type="NCBI Taxonomy" id="1618979"/>
    <lineage>
        <taxon>Bacteria</taxon>
        <taxon>Candidatus Uhriibacteriota</taxon>
    </lineage>
</organism>
<feature type="transmembrane region" description="Helical" evidence="7">
    <location>
        <begin position="180"/>
        <end position="199"/>
    </location>
</feature>
<evidence type="ECO:0000256" key="4">
    <source>
        <dbReference type="ARBA" id="ARBA00022692"/>
    </source>
</evidence>
<dbReference type="Pfam" id="PF07690">
    <property type="entry name" value="MFS_1"/>
    <property type="match status" value="1"/>
</dbReference>
<evidence type="ECO:0000256" key="7">
    <source>
        <dbReference type="SAM" id="Phobius"/>
    </source>
</evidence>
<dbReference type="InterPro" id="IPR011701">
    <property type="entry name" value="MFS"/>
</dbReference>
<keyword evidence="5 7" id="KW-1133">Transmembrane helix</keyword>
<evidence type="ECO:0000256" key="1">
    <source>
        <dbReference type="ARBA" id="ARBA00004651"/>
    </source>
</evidence>
<dbReference type="PATRIC" id="fig|1618979.3.peg.374"/>
<evidence type="ECO:0000256" key="5">
    <source>
        <dbReference type="ARBA" id="ARBA00022989"/>
    </source>
</evidence>
<sequence length="205" mass="22652">MAHRRTNPLRSYFLLHVNMVIRFLIISDVIWVGAMGLLGPIFALYIVEFIDGGNALVAGVAAAIYLVTKSLLQIPAAAIIDKIRGEKDDFWILFMGSILGASIPLFYLFIHTPLHLYIVQFFYGAVIAFTFPSYMAIFTRHIDKTREGMDWGIYFTLTDLSAAATASIGGVLATTLGYDVLIVAVVIVSLLGVSMLYAIRSRIRP</sequence>
<comment type="caution">
    <text evidence="8">The sequence shown here is derived from an EMBL/GenBank/DDBJ whole genome shotgun (WGS) entry which is preliminary data.</text>
</comment>
<dbReference type="AlphaFoldDB" id="A0A0G1ZWC8"/>
<keyword evidence="4 7" id="KW-0812">Transmembrane</keyword>
<gene>
    <name evidence="8" type="ORF">UY76_C0021G0023</name>
</gene>
<dbReference type="InterPro" id="IPR036259">
    <property type="entry name" value="MFS_trans_sf"/>
</dbReference>
<dbReference type="GO" id="GO:0022857">
    <property type="term" value="F:transmembrane transporter activity"/>
    <property type="evidence" value="ECO:0007669"/>
    <property type="project" value="InterPro"/>
</dbReference>
<keyword evidence="6 7" id="KW-0472">Membrane</keyword>
<reference evidence="8 9" key="1">
    <citation type="journal article" date="2015" name="Nature">
        <title>rRNA introns, odd ribosomes, and small enigmatic genomes across a large radiation of phyla.</title>
        <authorList>
            <person name="Brown C.T."/>
            <person name="Hug L.A."/>
            <person name="Thomas B.C."/>
            <person name="Sharon I."/>
            <person name="Castelle C.J."/>
            <person name="Singh A."/>
            <person name="Wilkins M.J."/>
            <person name="Williams K.H."/>
            <person name="Banfield J.F."/>
        </authorList>
    </citation>
    <scope>NUCLEOTIDE SEQUENCE [LARGE SCALE GENOMIC DNA]</scope>
</reference>
<evidence type="ECO:0000313" key="8">
    <source>
        <dbReference type="EMBL" id="KKW32652.1"/>
    </source>
</evidence>
<dbReference type="GO" id="GO:0005886">
    <property type="term" value="C:plasma membrane"/>
    <property type="evidence" value="ECO:0007669"/>
    <property type="project" value="UniProtKB-SubCell"/>
</dbReference>
<proteinExistence type="predicted"/>
<dbReference type="Proteomes" id="UP000034054">
    <property type="component" value="Unassembled WGS sequence"/>
</dbReference>
<name>A0A0G1ZWC8_9BACT</name>
<accession>A0A0G1ZWC8</accession>
<dbReference type="InterPro" id="IPR050171">
    <property type="entry name" value="MFS_Transporters"/>
</dbReference>
<dbReference type="EMBL" id="LCRH01000021">
    <property type="protein sequence ID" value="KKW32652.1"/>
    <property type="molecule type" value="Genomic_DNA"/>
</dbReference>
<keyword evidence="3" id="KW-1003">Cell membrane</keyword>
<evidence type="ECO:0000256" key="3">
    <source>
        <dbReference type="ARBA" id="ARBA00022475"/>
    </source>
</evidence>
<feature type="transmembrane region" description="Helical" evidence="7">
    <location>
        <begin position="116"/>
        <end position="139"/>
    </location>
</feature>
<protein>
    <recommendedName>
        <fullName evidence="10">Major facilitator superfamily (MFS) profile domain-containing protein</fullName>
    </recommendedName>
</protein>
<feature type="transmembrane region" description="Helical" evidence="7">
    <location>
        <begin position="53"/>
        <end position="78"/>
    </location>
</feature>
<dbReference type="Gene3D" id="1.20.1250.20">
    <property type="entry name" value="MFS general substrate transporter like domains"/>
    <property type="match status" value="1"/>
</dbReference>